<evidence type="ECO:0000256" key="1">
    <source>
        <dbReference type="SAM" id="MobiDB-lite"/>
    </source>
</evidence>
<protein>
    <recommendedName>
        <fullName evidence="4">Myb-like domain-containing protein</fullName>
    </recommendedName>
</protein>
<dbReference type="InterPro" id="IPR009057">
    <property type="entry name" value="Homeodomain-like_sf"/>
</dbReference>
<dbReference type="AlphaFoldDB" id="A0AAE0NPY3"/>
<reference evidence="2" key="2">
    <citation type="submission" date="2023-06" db="EMBL/GenBank/DDBJ databases">
        <authorList>
            <consortium name="Lawrence Berkeley National Laboratory"/>
            <person name="Haridas S."/>
            <person name="Hensen N."/>
            <person name="Bonometti L."/>
            <person name="Westerberg I."/>
            <person name="Brannstrom I.O."/>
            <person name="Guillou S."/>
            <person name="Cros-Aarteil S."/>
            <person name="Calhoun S."/>
            <person name="Kuo A."/>
            <person name="Mondo S."/>
            <person name="Pangilinan J."/>
            <person name="Riley R."/>
            <person name="LaButti K."/>
            <person name="Andreopoulos B."/>
            <person name="Lipzen A."/>
            <person name="Chen C."/>
            <person name="Yanf M."/>
            <person name="Daum C."/>
            <person name="Ng V."/>
            <person name="Clum A."/>
            <person name="Steindorff A."/>
            <person name="Ohm R."/>
            <person name="Martin F."/>
            <person name="Silar P."/>
            <person name="Natvig D."/>
            <person name="Lalanne C."/>
            <person name="Gautier V."/>
            <person name="Ament-velasquez S.L."/>
            <person name="Kruys A."/>
            <person name="Hutchinson M.I."/>
            <person name="Powell A.J."/>
            <person name="Barry K."/>
            <person name="Miller A.N."/>
            <person name="Grigoriev I.V."/>
            <person name="Debuchy R."/>
            <person name="Gladieux P."/>
            <person name="Thoren M.H."/>
            <person name="Johannesson H."/>
        </authorList>
    </citation>
    <scope>NUCLEOTIDE SEQUENCE</scope>
    <source>
        <strain evidence="2">CBS 232.78</strain>
    </source>
</reference>
<dbReference type="EMBL" id="JAULSW010000004">
    <property type="protein sequence ID" value="KAK3385513.1"/>
    <property type="molecule type" value="Genomic_DNA"/>
</dbReference>
<feature type="compositionally biased region" description="Polar residues" evidence="1">
    <location>
        <begin position="203"/>
        <end position="212"/>
    </location>
</feature>
<organism evidence="2 3">
    <name type="scientific">Podospora didyma</name>
    <dbReference type="NCBI Taxonomy" id="330526"/>
    <lineage>
        <taxon>Eukaryota</taxon>
        <taxon>Fungi</taxon>
        <taxon>Dikarya</taxon>
        <taxon>Ascomycota</taxon>
        <taxon>Pezizomycotina</taxon>
        <taxon>Sordariomycetes</taxon>
        <taxon>Sordariomycetidae</taxon>
        <taxon>Sordariales</taxon>
        <taxon>Podosporaceae</taxon>
        <taxon>Podospora</taxon>
    </lineage>
</organism>
<feature type="region of interest" description="Disordered" evidence="1">
    <location>
        <begin position="182"/>
        <end position="212"/>
    </location>
</feature>
<dbReference type="Proteomes" id="UP001285441">
    <property type="component" value="Unassembled WGS sequence"/>
</dbReference>
<name>A0AAE0NPY3_9PEZI</name>
<accession>A0AAE0NPY3</accession>
<gene>
    <name evidence="2" type="ORF">B0H63DRAFT_449557</name>
</gene>
<evidence type="ECO:0000313" key="2">
    <source>
        <dbReference type="EMBL" id="KAK3385513.1"/>
    </source>
</evidence>
<feature type="region of interest" description="Disordered" evidence="1">
    <location>
        <begin position="84"/>
        <end position="116"/>
    </location>
</feature>
<sequence length="212" mass="25489">MLDVLAIARRAMQVVEPEPDPRHRKPEPSLYHMELEQQRAREHEYQRLKKLEQYREEYELRRQRELQQEQQRVQQLELERQQQEQQRQERLRQLSDIHHVSLNDPNNPKKKRWGPPWTLSEDQTLLALRVGGWVWLHIQHDAFPTKTLDACRKRHRNLVDMRSVEIFEKSETYGKVAQEYMSSRRPCGSHWPAGAERDGRMSKPSQGLEDSN</sequence>
<comment type="caution">
    <text evidence="2">The sequence shown here is derived from an EMBL/GenBank/DDBJ whole genome shotgun (WGS) entry which is preliminary data.</text>
</comment>
<evidence type="ECO:0000313" key="3">
    <source>
        <dbReference type="Proteomes" id="UP001285441"/>
    </source>
</evidence>
<dbReference type="SUPFAM" id="SSF46689">
    <property type="entry name" value="Homeodomain-like"/>
    <property type="match status" value="1"/>
</dbReference>
<reference evidence="2" key="1">
    <citation type="journal article" date="2023" name="Mol. Phylogenet. Evol.">
        <title>Genome-scale phylogeny and comparative genomics of the fungal order Sordariales.</title>
        <authorList>
            <person name="Hensen N."/>
            <person name="Bonometti L."/>
            <person name="Westerberg I."/>
            <person name="Brannstrom I.O."/>
            <person name="Guillou S."/>
            <person name="Cros-Aarteil S."/>
            <person name="Calhoun S."/>
            <person name="Haridas S."/>
            <person name="Kuo A."/>
            <person name="Mondo S."/>
            <person name="Pangilinan J."/>
            <person name="Riley R."/>
            <person name="LaButti K."/>
            <person name="Andreopoulos B."/>
            <person name="Lipzen A."/>
            <person name="Chen C."/>
            <person name="Yan M."/>
            <person name="Daum C."/>
            <person name="Ng V."/>
            <person name="Clum A."/>
            <person name="Steindorff A."/>
            <person name="Ohm R.A."/>
            <person name="Martin F."/>
            <person name="Silar P."/>
            <person name="Natvig D.O."/>
            <person name="Lalanne C."/>
            <person name="Gautier V."/>
            <person name="Ament-Velasquez S.L."/>
            <person name="Kruys A."/>
            <person name="Hutchinson M.I."/>
            <person name="Powell A.J."/>
            <person name="Barry K."/>
            <person name="Miller A.N."/>
            <person name="Grigoriev I.V."/>
            <person name="Debuchy R."/>
            <person name="Gladieux P."/>
            <person name="Hiltunen Thoren M."/>
            <person name="Johannesson H."/>
        </authorList>
    </citation>
    <scope>NUCLEOTIDE SEQUENCE</scope>
    <source>
        <strain evidence="2">CBS 232.78</strain>
    </source>
</reference>
<proteinExistence type="predicted"/>
<evidence type="ECO:0008006" key="4">
    <source>
        <dbReference type="Google" id="ProtNLM"/>
    </source>
</evidence>
<feature type="compositionally biased region" description="Basic and acidic residues" evidence="1">
    <location>
        <begin position="84"/>
        <end position="101"/>
    </location>
</feature>
<keyword evidence="3" id="KW-1185">Reference proteome</keyword>